<geneLocation type="plasmid" evidence="3 4">
    <name>pAWOD920</name>
</geneLocation>
<dbReference type="Pfam" id="PF00535">
    <property type="entry name" value="Glycos_transf_2"/>
    <property type="match status" value="1"/>
</dbReference>
<keyword evidence="3" id="KW-0808">Transferase</keyword>
<dbReference type="OrthoDB" id="9815923at2"/>
<dbReference type="SUPFAM" id="SSF53448">
    <property type="entry name" value="Nucleotide-diphospho-sugar transferases"/>
    <property type="match status" value="1"/>
</dbReference>
<keyword evidence="4" id="KW-1185">Reference proteome</keyword>
<dbReference type="HOGENOM" id="CLU_023736_2_0_6"/>
<dbReference type="EMBL" id="LN554848">
    <property type="protein sequence ID" value="CED57965.1"/>
    <property type="molecule type" value="Genomic_DNA"/>
</dbReference>
<dbReference type="InterPro" id="IPR001173">
    <property type="entry name" value="Glyco_trans_2-like"/>
</dbReference>
<dbReference type="CDD" id="cd02511">
    <property type="entry name" value="Beta4Glucosyltransferase"/>
    <property type="match status" value="1"/>
</dbReference>
<keyword evidence="3" id="KW-0614">Plasmid</keyword>
<reference evidence="4" key="1">
    <citation type="submission" date="2014-09" db="EMBL/GenBank/DDBJ databases">
        <authorList>
            <person name="Hjerde E."/>
        </authorList>
    </citation>
    <scope>NUCLEOTIDE SEQUENCE [LARGE SCALE GENOMIC DNA]</scope>
    <source>
        <strain evidence="4">06/09/139</strain>
        <plasmid evidence="4">pAWOD920</plasmid>
    </source>
</reference>
<dbReference type="PATRIC" id="fig|80852.17.peg.4200"/>
<evidence type="ECO:0000313" key="4">
    <source>
        <dbReference type="Proteomes" id="UP000032427"/>
    </source>
</evidence>
<comment type="similarity">
    <text evidence="1">Belongs to the glycosyltransferase 2 family. WaaE/KdtX subfamily.</text>
</comment>
<dbReference type="AlphaFoldDB" id="A0A090I849"/>
<dbReference type="Proteomes" id="UP000032427">
    <property type="component" value="Plasmid pAWOD920"/>
</dbReference>
<dbReference type="PANTHER" id="PTHR43630">
    <property type="entry name" value="POLY-BETA-1,6-N-ACETYL-D-GLUCOSAMINE SYNTHASE"/>
    <property type="match status" value="1"/>
</dbReference>
<name>A0A090I849_9GAMM</name>
<dbReference type="GO" id="GO:0016740">
    <property type="term" value="F:transferase activity"/>
    <property type="evidence" value="ECO:0007669"/>
    <property type="project" value="UniProtKB-KW"/>
</dbReference>
<organism evidence="3 4">
    <name type="scientific">Aliivibrio wodanis</name>
    <dbReference type="NCBI Taxonomy" id="80852"/>
    <lineage>
        <taxon>Bacteria</taxon>
        <taxon>Pseudomonadati</taxon>
        <taxon>Pseudomonadota</taxon>
        <taxon>Gammaproteobacteria</taxon>
        <taxon>Vibrionales</taxon>
        <taxon>Vibrionaceae</taxon>
        <taxon>Aliivibrio</taxon>
    </lineage>
</organism>
<evidence type="ECO:0000256" key="1">
    <source>
        <dbReference type="ARBA" id="ARBA00038494"/>
    </source>
</evidence>
<dbReference type="Gene3D" id="3.90.550.10">
    <property type="entry name" value="Spore Coat Polysaccharide Biosynthesis Protein SpsA, Chain A"/>
    <property type="match status" value="1"/>
</dbReference>
<accession>A0A090I849</accession>
<dbReference type="GeneID" id="28543717"/>
<sequence>MGGKYSISALIITYNEERCINRAIKSILNIVDEIVVIDTYSTDNTVEIALLFPLVKVFYKEWNNDFSEVRNYGLSKLSNKWCLIIDADEVFSSLLDFKKTIKTLNTNISYCPVIENVNDFNVYNIPRLFYVKDKDRYIGCVHEYLFRSSYNIKNTEIFTLFHDGYEENIYASKFKFERNKFLIEKQLQEEPLSIRWHYYNYKYTTSDNEKRLVFEFFSKIPVPFERESEVYCINIFVLKVLFLIQNNKFCEAYFEINRLIKHYDSSKQLLYLDLLSGFNIMNGHIYGRKLNLNIKYKLLCLDKLCDDKFIYFKPSNADILKLKYEINEFYSK</sequence>
<feature type="domain" description="Glycosyltransferase 2-like" evidence="2">
    <location>
        <begin position="8"/>
        <end position="128"/>
    </location>
</feature>
<evidence type="ECO:0000313" key="3">
    <source>
        <dbReference type="EMBL" id="CED57965.1"/>
    </source>
</evidence>
<evidence type="ECO:0000259" key="2">
    <source>
        <dbReference type="Pfam" id="PF00535"/>
    </source>
</evidence>
<gene>
    <name evidence="3" type="ORF">AWOD_p920_39</name>
</gene>
<dbReference type="InterPro" id="IPR029044">
    <property type="entry name" value="Nucleotide-diphossugar_trans"/>
</dbReference>
<dbReference type="PANTHER" id="PTHR43630:SF2">
    <property type="entry name" value="GLYCOSYLTRANSFERASE"/>
    <property type="match status" value="1"/>
</dbReference>
<protein>
    <submittedName>
        <fullName evidence="3">Putative glycosyltransferase</fullName>
    </submittedName>
</protein>
<proteinExistence type="inferred from homology"/>
<dbReference type="KEGG" id="awd:AWOD_p920_39"/>